<evidence type="ECO:0000313" key="1">
    <source>
        <dbReference type="EMBL" id="OGD87306.1"/>
    </source>
</evidence>
<dbReference type="STRING" id="1797711.A2870_00030"/>
<organism evidence="1 2">
    <name type="scientific">Candidatus Curtissbacteria bacterium RIFCSPHIGHO2_01_FULL_41_11</name>
    <dbReference type="NCBI Taxonomy" id="1797711"/>
    <lineage>
        <taxon>Bacteria</taxon>
        <taxon>Candidatus Curtissiibacteriota</taxon>
    </lineage>
</organism>
<comment type="caution">
    <text evidence="1">The sequence shown here is derived from an EMBL/GenBank/DDBJ whole genome shotgun (WGS) entry which is preliminary data.</text>
</comment>
<gene>
    <name evidence="1" type="ORF">A2870_00030</name>
</gene>
<reference evidence="1 2" key="1">
    <citation type="journal article" date="2016" name="Nat. Commun.">
        <title>Thousands of microbial genomes shed light on interconnected biogeochemical processes in an aquifer system.</title>
        <authorList>
            <person name="Anantharaman K."/>
            <person name="Brown C.T."/>
            <person name="Hug L.A."/>
            <person name="Sharon I."/>
            <person name="Castelle C.J."/>
            <person name="Probst A.J."/>
            <person name="Thomas B.C."/>
            <person name="Singh A."/>
            <person name="Wilkins M.J."/>
            <person name="Karaoz U."/>
            <person name="Brodie E.L."/>
            <person name="Williams K.H."/>
            <person name="Hubbard S.S."/>
            <person name="Banfield J.F."/>
        </authorList>
    </citation>
    <scope>NUCLEOTIDE SEQUENCE [LARGE SCALE GENOMIC DNA]</scope>
</reference>
<proteinExistence type="predicted"/>
<sequence length="79" mass="9056">MTERRKLPEGLEEEVGPVIARQLLTTGSISFDPKDESVVLQFDSLLPPLVETDRFYGGNFHKTMKDYLKESSQVRRSKN</sequence>
<dbReference type="AlphaFoldDB" id="A0A1F5G608"/>
<dbReference type="Proteomes" id="UP000179102">
    <property type="component" value="Unassembled WGS sequence"/>
</dbReference>
<protein>
    <submittedName>
        <fullName evidence="1">Uncharacterized protein</fullName>
    </submittedName>
</protein>
<evidence type="ECO:0000313" key="2">
    <source>
        <dbReference type="Proteomes" id="UP000179102"/>
    </source>
</evidence>
<accession>A0A1F5G608</accession>
<name>A0A1F5G608_9BACT</name>
<dbReference type="EMBL" id="MFAZ01000016">
    <property type="protein sequence ID" value="OGD87306.1"/>
    <property type="molecule type" value="Genomic_DNA"/>
</dbReference>